<feature type="transmembrane region" description="Helical" evidence="1">
    <location>
        <begin position="734"/>
        <end position="753"/>
    </location>
</feature>
<keyword evidence="1" id="KW-0812">Transmembrane</keyword>
<keyword evidence="1" id="KW-1133">Transmembrane helix</keyword>
<proteinExistence type="predicted"/>
<dbReference type="EMBL" id="JADOES010000026">
    <property type="protein sequence ID" value="MBT9316462.1"/>
    <property type="molecule type" value="Genomic_DNA"/>
</dbReference>
<keyword evidence="4" id="KW-1185">Reference proteome</keyword>
<dbReference type="InterPro" id="IPR024983">
    <property type="entry name" value="CHAT_dom"/>
</dbReference>
<protein>
    <submittedName>
        <fullName evidence="3">CHASE2 domain-containing protein</fullName>
    </submittedName>
</protein>
<comment type="caution">
    <text evidence="3">The sequence shown here is derived from an EMBL/GenBank/DDBJ whole genome shotgun (WGS) entry which is preliminary data.</text>
</comment>
<organism evidence="3 4">
    <name type="scientific">Leptothoe spongobia TAU-MAC 1115</name>
    <dbReference type="NCBI Taxonomy" id="1967444"/>
    <lineage>
        <taxon>Bacteria</taxon>
        <taxon>Bacillati</taxon>
        <taxon>Cyanobacteriota</taxon>
        <taxon>Cyanophyceae</taxon>
        <taxon>Nodosilineales</taxon>
        <taxon>Cymatolegaceae</taxon>
        <taxon>Leptothoe</taxon>
        <taxon>Leptothoe spongobia</taxon>
    </lineage>
</organism>
<dbReference type="RefSeq" id="WP_215609527.1">
    <property type="nucleotide sequence ID" value="NZ_JADOES010000026.1"/>
</dbReference>
<dbReference type="Proteomes" id="UP000717364">
    <property type="component" value="Unassembled WGS sequence"/>
</dbReference>
<name>A0A947DG41_9CYAN</name>
<evidence type="ECO:0000256" key="1">
    <source>
        <dbReference type="SAM" id="Phobius"/>
    </source>
</evidence>
<dbReference type="SMART" id="SM01080">
    <property type="entry name" value="CHASE2"/>
    <property type="match status" value="1"/>
</dbReference>
<feature type="domain" description="CHASE2" evidence="2">
    <location>
        <begin position="413"/>
        <end position="723"/>
    </location>
</feature>
<dbReference type="Pfam" id="PF12770">
    <property type="entry name" value="CHAT"/>
    <property type="match status" value="1"/>
</dbReference>
<evidence type="ECO:0000313" key="3">
    <source>
        <dbReference type="EMBL" id="MBT9316462.1"/>
    </source>
</evidence>
<sequence length="784" mass="88303">MAQRIVLTLLEKSERGYPASLNIHNQHGAQQTSYRVTQVTGVLPLIPQSLQTALQDWQLPYREMLESRAHRILPKPNTETRFSWPEKAQILIKELNHWLNSGAQNWQKIRDALLQTLGQGRENQIFLQMGDTALQQFPWSAWDIFERSIPSPEVILSPPEIRQVALEANSQNRQQLRILGVLGEHEQIDLKLDRQLFTQLEGSGADIRFLEQPNRQTFLDTLWDKQGWDIFYFGGHSGEGLIGLNQQAWLNPHQDFKHSMREAIFKGLKLAIFNSCDGLKLANELAKLDLPCSIVMREPVPDEVAHDFLVFFLSAFKEGHSLAVSVQEARRKLADAWNYRYPGCGWLPVVFQHPDTPSFKWATTQTLPASSLESVPSVRSVTPLPLRLSWWRVTAVSFMLTSLVAGVRALGMLQGWELWWFDQLVRSRPAEVSDERILIITVSESDIQYQQQHQMEGQGSLSDQALAQLLQKLTPHRPRVIGLDIYHDFEYEPSLANQLAADARFIAPCKVSSSNLDPEGIAGPPGIPTERLGFTDFPGDPNGVVHRQLIGMDTDSVGCSTQYALSSRVALAYLGPEYEVSLQPDGPLRIGSTPFPELQYNAGGYQLAPADANGYQVLINYRSQSPRRVSLTAVLMGDVDDQLADWVRDRIVLIGLDNAKEDAHLTPYSQGAYPEKMLGVEIHAQMTSQILSAVLDQRPLLWWWPEWLEWLWIYSWSFVGGVIIWRFRSVLGRSLAIGIVIISLPGVGFIILLYGGWVPLVPCLCGLLGTSSVLIAYTRVKSEP</sequence>
<gene>
    <name evidence="3" type="ORF">IXB50_13610</name>
</gene>
<reference evidence="3" key="1">
    <citation type="submission" date="2020-11" db="EMBL/GenBank/DDBJ databases">
        <authorList>
            <person name="Konstantinou D."/>
            <person name="Gkelis S."/>
            <person name="Popin R."/>
            <person name="Fewer D."/>
            <person name="Sivonen K."/>
        </authorList>
    </citation>
    <scope>NUCLEOTIDE SEQUENCE</scope>
    <source>
        <strain evidence="3">TAU-MAC 1115</strain>
    </source>
</reference>
<dbReference type="Pfam" id="PF05226">
    <property type="entry name" value="CHASE2"/>
    <property type="match status" value="1"/>
</dbReference>
<dbReference type="InterPro" id="IPR007890">
    <property type="entry name" value="CHASE2"/>
</dbReference>
<feature type="transmembrane region" description="Helical" evidence="1">
    <location>
        <begin position="707"/>
        <end position="727"/>
    </location>
</feature>
<dbReference type="AlphaFoldDB" id="A0A947DG41"/>
<evidence type="ECO:0000313" key="4">
    <source>
        <dbReference type="Proteomes" id="UP000717364"/>
    </source>
</evidence>
<keyword evidence="1" id="KW-0472">Membrane</keyword>
<feature type="transmembrane region" description="Helical" evidence="1">
    <location>
        <begin position="759"/>
        <end position="778"/>
    </location>
</feature>
<reference evidence="3" key="2">
    <citation type="journal article" date="2021" name="Mar. Drugs">
        <title>Genome Reduction and Secondary Metabolism of the Marine Sponge-Associated Cyanobacterium Leptothoe.</title>
        <authorList>
            <person name="Konstantinou D."/>
            <person name="Popin R.V."/>
            <person name="Fewer D.P."/>
            <person name="Sivonen K."/>
            <person name="Gkelis S."/>
        </authorList>
    </citation>
    <scope>NUCLEOTIDE SEQUENCE</scope>
    <source>
        <strain evidence="3">TAU-MAC 1115</strain>
    </source>
</reference>
<evidence type="ECO:0000259" key="2">
    <source>
        <dbReference type="SMART" id="SM01080"/>
    </source>
</evidence>
<accession>A0A947DG41</accession>